<proteinExistence type="predicted"/>
<dbReference type="InterPro" id="IPR013154">
    <property type="entry name" value="ADH-like_N"/>
</dbReference>
<evidence type="ECO:0000313" key="3">
    <source>
        <dbReference type="Proteomes" id="UP000248021"/>
    </source>
</evidence>
<dbReference type="PANTHER" id="PTHR45033">
    <property type="match status" value="1"/>
</dbReference>
<dbReference type="EMBL" id="QJJK01000001">
    <property type="protein sequence ID" value="PXW65165.1"/>
    <property type="molecule type" value="Genomic_DNA"/>
</dbReference>
<reference evidence="2 3" key="1">
    <citation type="submission" date="2018-05" db="EMBL/GenBank/DDBJ databases">
        <title>Genomic Encyclopedia of Type Strains, Phase IV (KMG-IV): sequencing the most valuable type-strain genomes for metagenomic binning, comparative biology and taxonomic classification.</title>
        <authorList>
            <person name="Goeker M."/>
        </authorList>
    </citation>
    <scope>NUCLEOTIDE SEQUENCE [LARGE SCALE GENOMIC DNA]</scope>
    <source>
        <strain evidence="2 3">DSM 6462</strain>
    </source>
</reference>
<dbReference type="Gene3D" id="3.40.50.720">
    <property type="entry name" value="NAD(P)-binding Rossmann-like Domain"/>
    <property type="match status" value="1"/>
</dbReference>
<gene>
    <name evidence="2" type="ORF">C7450_101928</name>
</gene>
<dbReference type="SUPFAM" id="SSF50129">
    <property type="entry name" value="GroES-like"/>
    <property type="match status" value="1"/>
</dbReference>
<dbReference type="RefSeq" id="WP_110373150.1">
    <property type="nucleotide sequence ID" value="NZ_JAHBRY010000001.1"/>
</dbReference>
<dbReference type="Proteomes" id="UP000248021">
    <property type="component" value="Unassembled WGS sequence"/>
</dbReference>
<dbReference type="InterPro" id="IPR036291">
    <property type="entry name" value="NAD(P)-bd_dom_sf"/>
</dbReference>
<evidence type="ECO:0000313" key="2">
    <source>
        <dbReference type="EMBL" id="PXW65165.1"/>
    </source>
</evidence>
<dbReference type="OrthoDB" id="9785812at2"/>
<evidence type="ECO:0000259" key="1">
    <source>
        <dbReference type="SMART" id="SM00829"/>
    </source>
</evidence>
<dbReference type="PANTHER" id="PTHR45033:SF3">
    <property type="entry name" value="DEHYDROGENASE, PUTATIVE (AFU_ORTHOLOGUE AFUA_2G13270)-RELATED"/>
    <property type="match status" value="1"/>
</dbReference>
<name>A0A2V3UIG4_9HYPH</name>
<feature type="domain" description="Enoyl reductase (ER)" evidence="1">
    <location>
        <begin position="11"/>
        <end position="331"/>
    </location>
</feature>
<dbReference type="InterPro" id="IPR011032">
    <property type="entry name" value="GroES-like_sf"/>
</dbReference>
<dbReference type="Gene3D" id="3.90.180.10">
    <property type="entry name" value="Medium-chain alcohol dehydrogenases, catalytic domain"/>
    <property type="match status" value="1"/>
</dbReference>
<organism evidence="2 3">
    <name type="scientific">Chelatococcus asaccharovorans</name>
    <dbReference type="NCBI Taxonomy" id="28210"/>
    <lineage>
        <taxon>Bacteria</taxon>
        <taxon>Pseudomonadati</taxon>
        <taxon>Pseudomonadota</taxon>
        <taxon>Alphaproteobacteria</taxon>
        <taxon>Hyphomicrobiales</taxon>
        <taxon>Chelatococcaceae</taxon>
        <taxon>Chelatococcus</taxon>
    </lineage>
</organism>
<dbReference type="Pfam" id="PF00107">
    <property type="entry name" value="ADH_zinc_N"/>
    <property type="match status" value="1"/>
</dbReference>
<dbReference type="SMART" id="SM00829">
    <property type="entry name" value="PKS_ER"/>
    <property type="match status" value="1"/>
</dbReference>
<sequence length="333" mass="34702">MKAFVLTDTAGPDSAVVRDEPRPVLTAGCVRVALKAASLNHRELWISRGLYPGMKLPCVMGADGAGVVTEVAEGVDPALVGQEVVLYPGDGWGDNRRFPARSFAMLGMPLPGTIAEEICVPATTVFAKPAHLSFEQTAALPTAGITAWRGLTERAALQSGETLLVTGVGGGVATFALIFGRALGAAVYVTSGSDATLARAAALGAAAGFNYREPGWRKALQEASRGLDVVFDGAPAAGLAEYSRALRAGARVVIYGSTGGPTMTMAAPDLFLRHVTVSGTAMGDLVDFTAMLAFITAHRLEPVIDRTFTIDQSREALLYLENGHAFGKVVIAI</sequence>
<protein>
    <submittedName>
        <fullName evidence="2">NADPH:quinone reductase-like Zn-dependent oxidoreductase</fullName>
    </submittedName>
</protein>
<dbReference type="Pfam" id="PF08240">
    <property type="entry name" value="ADH_N"/>
    <property type="match status" value="1"/>
</dbReference>
<dbReference type="SUPFAM" id="SSF51735">
    <property type="entry name" value="NAD(P)-binding Rossmann-fold domains"/>
    <property type="match status" value="1"/>
</dbReference>
<dbReference type="InterPro" id="IPR052711">
    <property type="entry name" value="Zinc_ADH-like"/>
</dbReference>
<dbReference type="AlphaFoldDB" id="A0A2V3UIG4"/>
<accession>A0A2V3UIG4</accession>
<dbReference type="InterPro" id="IPR020843">
    <property type="entry name" value="ER"/>
</dbReference>
<dbReference type="GO" id="GO:0016491">
    <property type="term" value="F:oxidoreductase activity"/>
    <property type="evidence" value="ECO:0007669"/>
    <property type="project" value="InterPro"/>
</dbReference>
<keyword evidence="3" id="KW-1185">Reference proteome</keyword>
<comment type="caution">
    <text evidence="2">The sequence shown here is derived from an EMBL/GenBank/DDBJ whole genome shotgun (WGS) entry which is preliminary data.</text>
</comment>
<dbReference type="InterPro" id="IPR013149">
    <property type="entry name" value="ADH-like_C"/>
</dbReference>